<reference evidence="11" key="3">
    <citation type="submission" date="2016-03" db="UniProtKB">
        <authorList>
            <consortium name="EnsemblProtists"/>
        </authorList>
    </citation>
    <scope>IDENTIFICATION</scope>
</reference>
<evidence type="ECO:0000313" key="11">
    <source>
        <dbReference type="EnsemblProtists" id="EKX48091"/>
    </source>
</evidence>
<dbReference type="GO" id="GO:0046872">
    <property type="term" value="F:metal ion binding"/>
    <property type="evidence" value="ECO:0007669"/>
    <property type="project" value="UniProtKB-KW"/>
</dbReference>
<keyword evidence="9" id="KW-1133">Transmembrane helix</keyword>
<feature type="transmembrane region" description="Helical" evidence="9">
    <location>
        <begin position="1038"/>
        <end position="1061"/>
    </location>
</feature>
<dbReference type="eggNOG" id="KOG3099">
    <property type="taxonomic scope" value="Eukaryota"/>
</dbReference>
<dbReference type="EnsemblProtists" id="EKX48091">
    <property type="protein sequence ID" value="EKX48091"/>
    <property type="gene ID" value="GUITHDRAFT_137037"/>
</dbReference>
<evidence type="ECO:0000256" key="2">
    <source>
        <dbReference type="ARBA" id="ARBA00009759"/>
    </source>
</evidence>
<dbReference type="InterPro" id="IPR000760">
    <property type="entry name" value="Inositol_monophosphatase-like"/>
</dbReference>
<reference evidence="12" key="2">
    <citation type="submission" date="2012-11" db="EMBL/GenBank/DDBJ databases">
        <authorList>
            <person name="Kuo A."/>
            <person name="Curtis B.A."/>
            <person name="Tanifuji G."/>
            <person name="Burki F."/>
            <person name="Gruber A."/>
            <person name="Irimia M."/>
            <person name="Maruyama S."/>
            <person name="Arias M.C."/>
            <person name="Ball S.G."/>
            <person name="Gile G.H."/>
            <person name="Hirakawa Y."/>
            <person name="Hopkins J.F."/>
            <person name="Rensing S.A."/>
            <person name="Schmutz J."/>
            <person name="Symeonidi A."/>
            <person name="Elias M."/>
            <person name="Eveleigh R.J."/>
            <person name="Herman E.K."/>
            <person name="Klute M.J."/>
            <person name="Nakayama T."/>
            <person name="Obornik M."/>
            <person name="Reyes-Prieto A."/>
            <person name="Armbrust E.V."/>
            <person name="Aves S.J."/>
            <person name="Beiko R.G."/>
            <person name="Coutinho P."/>
            <person name="Dacks J.B."/>
            <person name="Durnford D.G."/>
            <person name="Fast N.M."/>
            <person name="Green B.R."/>
            <person name="Grisdale C."/>
            <person name="Hempe F."/>
            <person name="Henrissat B."/>
            <person name="Hoppner M.P."/>
            <person name="Ishida K.-I."/>
            <person name="Kim E."/>
            <person name="Koreny L."/>
            <person name="Kroth P.G."/>
            <person name="Liu Y."/>
            <person name="Malik S.-B."/>
            <person name="Maier U.G."/>
            <person name="McRose D."/>
            <person name="Mock T."/>
            <person name="Neilson J.A."/>
            <person name="Onodera N.T."/>
            <person name="Poole A.M."/>
            <person name="Pritham E.J."/>
            <person name="Richards T.A."/>
            <person name="Rocap G."/>
            <person name="Roy S.W."/>
            <person name="Sarai C."/>
            <person name="Schaack S."/>
            <person name="Shirato S."/>
            <person name="Slamovits C.H."/>
            <person name="Spencer D.F."/>
            <person name="Suzuki S."/>
            <person name="Worden A.Z."/>
            <person name="Zauner S."/>
            <person name="Barry K."/>
            <person name="Bell C."/>
            <person name="Bharti A.K."/>
            <person name="Crow J.A."/>
            <person name="Grimwood J."/>
            <person name="Kramer R."/>
            <person name="Lindquist E."/>
            <person name="Lucas S."/>
            <person name="Salamov A."/>
            <person name="McFadden G.I."/>
            <person name="Lane C.E."/>
            <person name="Keeling P.J."/>
            <person name="Gray M.W."/>
            <person name="Grigoriev I.V."/>
            <person name="Archibald J.M."/>
        </authorList>
    </citation>
    <scope>NUCLEOTIDE SEQUENCE</scope>
    <source>
        <strain evidence="12">CCMP2712</strain>
    </source>
</reference>
<dbReference type="EMBL" id="JH992987">
    <property type="protein sequence ID" value="EKX48091.1"/>
    <property type="molecule type" value="Genomic_DNA"/>
</dbReference>
<evidence type="ECO:0000256" key="7">
    <source>
        <dbReference type="PIRSR" id="PIRSR600760-2"/>
    </source>
</evidence>
<comment type="cofactor">
    <cofactor evidence="1 7">
        <name>Mg(2+)</name>
        <dbReference type="ChEBI" id="CHEBI:18420"/>
    </cofactor>
</comment>
<dbReference type="STRING" id="905079.L1JHW9"/>
<keyword evidence="9" id="KW-0472">Membrane</keyword>
<dbReference type="PANTHER" id="PTHR43028">
    <property type="entry name" value="3'(2'),5'-BISPHOSPHATE NUCLEOTIDASE 1"/>
    <property type="match status" value="1"/>
</dbReference>
<dbReference type="Gene3D" id="3.40.190.80">
    <property type="match status" value="1"/>
</dbReference>
<dbReference type="Gene3D" id="3.30.540.10">
    <property type="entry name" value="Fructose-1,6-Bisphosphatase, subunit A, domain 1"/>
    <property type="match status" value="1"/>
</dbReference>
<dbReference type="EC" id="3.1.3.7" evidence="3"/>
<evidence type="ECO:0000256" key="5">
    <source>
        <dbReference type="ARBA" id="ARBA00022801"/>
    </source>
</evidence>
<evidence type="ECO:0000313" key="10">
    <source>
        <dbReference type="EMBL" id="EKX48091.1"/>
    </source>
</evidence>
<evidence type="ECO:0000256" key="9">
    <source>
        <dbReference type="SAM" id="Phobius"/>
    </source>
</evidence>
<sequence length="1413" mass="157970">MRKRKIIADRYLGSRFDKEKHRKYNALLYTHDLDGETPITLSKNPRRTAKGEEAYNEVKFLYGLELINQQEYLPTSASLLGSCAGGSDAQEFEDAAKWERLVYQRHNALTAFAFNIDLLDRTKLDHKEDKTKSDEDGKAKISRRYKIHRETRQTLIRPLEADFTWLGFLLYVVTFLAKSYTLVIQIITIAGICSASYFCPFNRNPLLPVTAPPAKYRASQIYQSFNYFQTYDRPWVPWLRESCKGEDANCKDPGYVVQWPYMQVTKNGTSMVDIPQELMAAASCTLRNNDWIFDPFLKRVRSEFLDCSKRDGNVPFKVDGTWFHWKPKYYYSNHAETLACKKEVFNFDSRIVTEEVKVQQELLNCIVQTSIAQSDLCSCDQSGWTKLERLRRGPQFVVRLFSNDQNAIQNETFKPDSLCGGDSVAGKFCMQDSDCSGNKCKAVYTSQRHISANNLYGCFFETPDALAVMQNKFFTCAPAGPFDKLFAPGGQAERLRALTTGVTLRTWLLTVFLIKEGSLISGFALWIIFYSLIAILAFVLAPFLMYDLVYCLRIYLLSLSGSKNKKQRLNFVQMYDWSQFMLALMDAVNDQAEILWSMVTNFSTTYPALSPLLAFDNLNPQQALLSGRVNASIKSRLSSTMKDFDRKLTDIANTIYDLTLLLSLGGAPDSTIISSLVLTLTNLLYTMNVEKVKLTRIVRPLEDLNDNRLSKFETALLLVKIMEDMLDRDIQYNFVQVFKEGPDATQNERLIPYIPQEFIEKAKEMPEEPEENKSMMIQLHNKIQKLLISFIGDGNEKIPPYWLEMPELPQDLIDKFGHDGEGFQAQNPNRTVMKDSNNVLSLSDEAGVKEFLQRLQPSIDKVKALGARKEEQAQEDAPCCVDLFPSLDDVEESIRDEEELHRKPRILFYGESNLQSALERQDQRSPEVPTAPDTHRMHQVQPATPQEHQEISFVEAQPVLHPADLELQLPSDGKGSGYLSAPRPTQETDSQDQGDASPPAADAQGGQEPEPDAAMETNELRRTSALNLRRTLALMRHAAFVLVLALGFEAVACFTIGGGGGGGGGPCRQLRITRERGTTPVSLRGGACAAKMAAPKVDMRELLGCCVYACERAGQIIRDVEKRREQGKLAGTMLKDAHDSRSYLTEADTSAQKEILKILRSSFPQISIVAEEEEEEEELQGIGGVPQKFLPVELRDVPEQLTSVPAEDVCVFVDPVDGTKEFVEGRLEAVQTLVGISINGRPTGGAVGIPFLSGMEGVHVVYGLVGAGVANVPPPCMERKEQAGVVLAASPSGKEQAVLDARQLLAPSKLITPGGVGNKILSVLRGDADCALMHLQTNLWDTCATEALIRAAGGKVSDMFGQDIDHSRNARTMNVLGVFATSALFQERDAKKRSHDEVCAEWREAGILKSLRA</sequence>
<organism evidence="10">
    <name type="scientific">Guillardia theta (strain CCMP2712)</name>
    <name type="common">Cryptophyte</name>
    <dbReference type="NCBI Taxonomy" id="905079"/>
    <lineage>
        <taxon>Eukaryota</taxon>
        <taxon>Cryptophyceae</taxon>
        <taxon>Pyrenomonadales</taxon>
        <taxon>Geminigeraceae</taxon>
        <taxon>Guillardia</taxon>
    </lineage>
</organism>
<dbReference type="Proteomes" id="UP000011087">
    <property type="component" value="Unassembled WGS sequence"/>
</dbReference>
<accession>L1JHW9</accession>
<dbReference type="FunFam" id="3.30.540.10:FF:000012">
    <property type="entry name" value="Blast:Putative inositol monophosphatase 3"/>
    <property type="match status" value="1"/>
</dbReference>
<evidence type="ECO:0000256" key="8">
    <source>
        <dbReference type="SAM" id="MobiDB-lite"/>
    </source>
</evidence>
<feature type="region of interest" description="Disordered" evidence="8">
    <location>
        <begin position="917"/>
        <end position="948"/>
    </location>
</feature>
<dbReference type="PANTHER" id="PTHR43028:SF5">
    <property type="entry name" value="3'(2'),5'-BISPHOSPHATE NUCLEOTIDASE 1"/>
    <property type="match status" value="1"/>
</dbReference>
<dbReference type="KEGG" id="gtt:GUITHDRAFT_137037"/>
<reference evidence="10 12" key="1">
    <citation type="journal article" date="2012" name="Nature">
        <title>Algal genomes reveal evolutionary mosaicism and the fate of nucleomorphs.</title>
        <authorList>
            <consortium name="DOE Joint Genome Institute"/>
            <person name="Curtis B.A."/>
            <person name="Tanifuji G."/>
            <person name="Burki F."/>
            <person name="Gruber A."/>
            <person name="Irimia M."/>
            <person name="Maruyama S."/>
            <person name="Arias M.C."/>
            <person name="Ball S.G."/>
            <person name="Gile G.H."/>
            <person name="Hirakawa Y."/>
            <person name="Hopkins J.F."/>
            <person name="Kuo A."/>
            <person name="Rensing S.A."/>
            <person name="Schmutz J."/>
            <person name="Symeonidi A."/>
            <person name="Elias M."/>
            <person name="Eveleigh R.J."/>
            <person name="Herman E.K."/>
            <person name="Klute M.J."/>
            <person name="Nakayama T."/>
            <person name="Obornik M."/>
            <person name="Reyes-Prieto A."/>
            <person name="Armbrust E.V."/>
            <person name="Aves S.J."/>
            <person name="Beiko R.G."/>
            <person name="Coutinho P."/>
            <person name="Dacks J.B."/>
            <person name="Durnford D.G."/>
            <person name="Fast N.M."/>
            <person name="Green B.R."/>
            <person name="Grisdale C.J."/>
            <person name="Hempel F."/>
            <person name="Henrissat B."/>
            <person name="Hoppner M.P."/>
            <person name="Ishida K."/>
            <person name="Kim E."/>
            <person name="Koreny L."/>
            <person name="Kroth P.G."/>
            <person name="Liu Y."/>
            <person name="Malik S.B."/>
            <person name="Maier U.G."/>
            <person name="McRose D."/>
            <person name="Mock T."/>
            <person name="Neilson J.A."/>
            <person name="Onodera N.T."/>
            <person name="Poole A.M."/>
            <person name="Pritham E.J."/>
            <person name="Richards T.A."/>
            <person name="Rocap G."/>
            <person name="Roy S.W."/>
            <person name="Sarai C."/>
            <person name="Schaack S."/>
            <person name="Shirato S."/>
            <person name="Slamovits C.H."/>
            <person name="Spencer D.F."/>
            <person name="Suzuki S."/>
            <person name="Worden A.Z."/>
            <person name="Zauner S."/>
            <person name="Barry K."/>
            <person name="Bell C."/>
            <person name="Bharti A.K."/>
            <person name="Crow J.A."/>
            <person name="Grimwood J."/>
            <person name="Kramer R."/>
            <person name="Lindquist E."/>
            <person name="Lucas S."/>
            <person name="Salamov A."/>
            <person name="McFadden G.I."/>
            <person name="Lane C.E."/>
            <person name="Keeling P.J."/>
            <person name="Gray M.W."/>
            <person name="Grigoriev I.V."/>
            <person name="Archibald J.M."/>
        </authorList>
    </citation>
    <scope>NUCLEOTIDE SEQUENCE</scope>
    <source>
        <strain evidence="10 12">CCMP2712</strain>
    </source>
</reference>
<dbReference type="GO" id="GO:0008441">
    <property type="term" value="F:3'(2'),5'-bisphosphate nucleotidase activity"/>
    <property type="evidence" value="ECO:0007669"/>
    <property type="project" value="UniProtKB-EC"/>
</dbReference>
<dbReference type="RefSeq" id="XP_005835071.1">
    <property type="nucleotide sequence ID" value="XM_005835014.1"/>
</dbReference>
<feature type="region of interest" description="Disordered" evidence="8">
    <location>
        <begin position="967"/>
        <end position="1016"/>
    </location>
</feature>
<dbReference type="OrthoDB" id="5364at2759"/>
<evidence type="ECO:0000256" key="6">
    <source>
        <dbReference type="ARBA" id="ARBA00022842"/>
    </source>
</evidence>
<evidence type="ECO:0000313" key="12">
    <source>
        <dbReference type="Proteomes" id="UP000011087"/>
    </source>
</evidence>
<keyword evidence="12" id="KW-1185">Reference proteome</keyword>
<protein>
    <recommendedName>
        <fullName evidence="3">3'(2'),5'-bisphosphate nucleotidase</fullName>
        <ecNumber evidence="3">3.1.3.7</ecNumber>
    </recommendedName>
</protein>
<keyword evidence="4 7" id="KW-0479">Metal-binding</keyword>
<keyword evidence="9" id="KW-0812">Transmembrane</keyword>
<feature type="compositionally biased region" description="Polar residues" evidence="8">
    <location>
        <begin position="983"/>
        <end position="994"/>
    </location>
</feature>
<dbReference type="GeneID" id="17304762"/>
<feature type="binding site" evidence="7">
    <location>
        <position position="1341"/>
    </location>
    <ligand>
        <name>Mg(2+)</name>
        <dbReference type="ChEBI" id="CHEBI:18420"/>
        <label>1</label>
        <note>catalytic</note>
    </ligand>
</feature>
<feature type="binding site" evidence="7">
    <location>
        <position position="1171"/>
    </location>
    <ligand>
        <name>Mg(2+)</name>
        <dbReference type="ChEBI" id="CHEBI:18420"/>
        <label>1</label>
        <note>catalytic</note>
    </ligand>
</feature>
<comment type="similarity">
    <text evidence="2">Belongs to the inositol monophosphatase superfamily.</text>
</comment>
<dbReference type="InterPro" id="IPR050725">
    <property type="entry name" value="CysQ/Inositol_MonoPase"/>
</dbReference>
<dbReference type="PRINTS" id="PR00377">
    <property type="entry name" value="IMPHPHTASES"/>
</dbReference>
<proteinExistence type="inferred from homology"/>
<dbReference type="HOGENOM" id="CLU_253551_0_0_1"/>
<keyword evidence="6 7" id="KW-0460">Magnesium</keyword>
<feature type="binding site" evidence="7">
    <location>
        <position position="1217"/>
    </location>
    <ligand>
        <name>Mg(2+)</name>
        <dbReference type="ChEBI" id="CHEBI:18420"/>
        <label>1</label>
        <note>catalytic</note>
    </ligand>
</feature>
<evidence type="ECO:0000256" key="4">
    <source>
        <dbReference type="ARBA" id="ARBA00022723"/>
    </source>
</evidence>
<gene>
    <name evidence="10" type="ORF">GUITHDRAFT_137037</name>
</gene>
<dbReference type="PaxDb" id="55529-EKX48091"/>
<evidence type="ECO:0000256" key="3">
    <source>
        <dbReference type="ARBA" id="ARBA00012633"/>
    </source>
</evidence>
<name>L1JHW9_GUITC</name>
<dbReference type="GO" id="GO:0005737">
    <property type="term" value="C:cytoplasm"/>
    <property type="evidence" value="ECO:0007669"/>
    <property type="project" value="UniProtKB-ARBA"/>
</dbReference>
<evidence type="ECO:0000256" key="1">
    <source>
        <dbReference type="ARBA" id="ARBA00001946"/>
    </source>
</evidence>
<feature type="binding site" evidence="7">
    <location>
        <position position="1214"/>
    </location>
    <ligand>
        <name>Mg(2+)</name>
        <dbReference type="ChEBI" id="CHEBI:18420"/>
        <label>1</label>
        <note>catalytic</note>
    </ligand>
</feature>
<keyword evidence="5" id="KW-0378">Hydrolase</keyword>
<dbReference type="Pfam" id="PF00459">
    <property type="entry name" value="Inositol_P"/>
    <property type="match status" value="1"/>
</dbReference>
<dbReference type="SUPFAM" id="SSF56655">
    <property type="entry name" value="Carbohydrate phosphatase"/>
    <property type="match status" value="1"/>
</dbReference>